<reference evidence="2 3" key="1">
    <citation type="submission" date="2018-03" db="EMBL/GenBank/DDBJ databases">
        <title>Genomic Encyclopedia of Archaeal and Bacterial Type Strains, Phase II (KMG-II): from individual species to whole genera.</title>
        <authorList>
            <person name="Goeker M."/>
        </authorList>
    </citation>
    <scope>NUCLEOTIDE SEQUENCE [LARGE SCALE GENOMIC DNA]</scope>
    <source>
        <strain evidence="2 3">DSM 29057</strain>
    </source>
</reference>
<gene>
    <name evidence="2" type="ORF">CLV60_106226</name>
</gene>
<keyword evidence="1" id="KW-1133">Transmembrane helix</keyword>
<dbReference type="RefSeq" id="WP_106596067.1">
    <property type="nucleotide sequence ID" value="NZ_PYAS01000006.1"/>
</dbReference>
<accession>A0A2P8G3R7</accession>
<dbReference type="Proteomes" id="UP000241964">
    <property type="component" value="Unassembled WGS sequence"/>
</dbReference>
<evidence type="ECO:0000313" key="2">
    <source>
        <dbReference type="EMBL" id="PSL28623.1"/>
    </source>
</evidence>
<feature type="transmembrane region" description="Helical" evidence="1">
    <location>
        <begin position="12"/>
        <end position="34"/>
    </location>
</feature>
<sequence>MMNPQNRGRRFRLALPVFILIAALGLGAVVQWLWNAILPAAANFNTISYWQAVGLFVLCKILFGGFRGGPGQHRHHHKWQKFNRRFGREGREEMLAWKNKWMQMTDEERRRFRQEMRNRWRKPPENM</sequence>
<organism evidence="2 3">
    <name type="scientific">Dyadobacter jiangsuensis</name>
    <dbReference type="NCBI Taxonomy" id="1591085"/>
    <lineage>
        <taxon>Bacteria</taxon>
        <taxon>Pseudomonadati</taxon>
        <taxon>Bacteroidota</taxon>
        <taxon>Cytophagia</taxon>
        <taxon>Cytophagales</taxon>
        <taxon>Spirosomataceae</taxon>
        <taxon>Dyadobacter</taxon>
    </lineage>
</organism>
<protein>
    <submittedName>
        <fullName evidence="2">Uncharacterized protein</fullName>
    </submittedName>
</protein>
<dbReference type="EMBL" id="PYAS01000006">
    <property type="protein sequence ID" value="PSL28623.1"/>
    <property type="molecule type" value="Genomic_DNA"/>
</dbReference>
<keyword evidence="3" id="KW-1185">Reference proteome</keyword>
<keyword evidence="1" id="KW-0812">Transmembrane</keyword>
<evidence type="ECO:0000313" key="3">
    <source>
        <dbReference type="Proteomes" id="UP000241964"/>
    </source>
</evidence>
<feature type="transmembrane region" description="Helical" evidence="1">
    <location>
        <begin position="46"/>
        <end position="66"/>
    </location>
</feature>
<dbReference type="OrthoDB" id="1099872at2"/>
<comment type="caution">
    <text evidence="2">The sequence shown here is derived from an EMBL/GenBank/DDBJ whole genome shotgun (WGS) entry which is preliminary data.</text>
</comment>
<evidence type="ECO:0000256" key="1">
    <source>
        <dbReference type="SAM" id="Phobius"/>
    </source>
</evidence>
<keyword evidence="1" id="KW-0472">Membrane</keyword>
<proteinExistence type="predicted"/>
<dbReference type="AlphaFoldDB" id="A0A2P8G3R7"/>
<name>A0A2P8G3R7_9BACT</name>